<dbReference type="GO" id="GO:0005886">
    <property type="term" value="C:plasma membrane"/>
    <property type="evidence" value="ECO:0007669"/>
    <property type="project" value="UniProtKB-SubCell"/>
</dbReference>
<name>A0A1G5MVU5_AFIMA</name>
<proteinExistence type="inferred from homology"/>
<feature type="transmembrane region" description="Helical" evidence="8">
    <location>
        <begin position="55"/>
        <end position="79"/>
    </location>
</feature>
<dbReference type="STRING" id="1120955.SAMN03080610_00998"/>
<feature type="transmembrane region" description="Helical" evidence="8">
    <location>
        <begin position="319"/>
        <end position="341"/>
    </location>
</feature>
<evidence type="ECO:0000256" key="5">
    <source>
        <dbReference type="ARBA" id="ARBA00022989"/>
    </source>
</evidence>
<dbReference type="Proteomes" id="UP000199347">
    <property type="component" value="Unassembled WGS sequence"/>
</dbReference>
<dbReference type="InterPro" id="IPR005614">
    <property type="entry name" value="NrfD-like"/>
</dbReference>
<evidence type="ECO:0000313" key="10">
    <source>
        <dbReference type="Proteomes" id="UP000199347"/>
    </source>
</evidence>
<dbReference type="EMBL" id="FMVW01000002">
    <property type="protein sequence ID" value="SCZ28570.1"/>
    <property type="molecule type" value="Genomic_DNA"/>
</dbReference>
<feature type="transmembrane region" description="Helical" evidence="8">
    <location>
        <begin position="361"/>
        <end position="380"/>
    </location>
</feature>
<feature type="region of interest" description="Disordered" evidence="7">
    <location>
        <begin position="1"/>
        <end position="29"/>
    </location>
</feature>
<keyword evidence="4 8" id="KW-0812">Transmembrane</keyword>
<accession>A0A1G5MVU5</accession>
<evidence type="ECO:0000256" key="1">
    <source>
        <dbReference type="ARBA" id="ARBA00004651"/>
    </source>
</evidence>
<feature type="transmembrane region" description="Helical" evidence="8">
    <location>
        <begin position="278"/>
        <end position="298"/>
    </location>
</feature>
<feature type="transmembrane region" description="Helical" evidence="8">
    <location>
        <begin position="99"/>
        <end position="119"/>
    </location>
</feature>
<evidence type="ECO:0000256" key="6">
    <source>
        <dbReference type="ARBA" id="ARBA00023136"/>
    </source>
</evidence>
<dbReference type="AlphaFoldDB" id="A0A1G5MVU5"/>
<dbReference type="PANTHER" id="PTHR43044:SF2">
    <property type="entry name" value="POLYSULPHIDE REDUCTASE NRFD"/>
    <property type="match status" value="1"/>
</dbReference>
<keyword evidence="6 8" id="KW-0472">Membrane</keyword>
<comment type="subcellular location">
    <subcellularLocation>
        <location evidence="1">Cell membrane</location>
        <topology evidence="1">Multi-pass membrane protein</topology>
    </subcellularLocation>
</comment>
<dbReference type="PANTHER" id="PTHR43044">
    <property type="match status" value="1"/>
</dbReference>
<feature type="compositionally biased region" description="Polar residues" evidence="7">
    <location>
        <begin position="1"/>
        <end position="14"/>
    </location>
</feature>
<organism evidence="9 10">
    <name type="scientific">Afifella marina DSM 2698</name>
    <dbReference type="NCBI Taxonomy" id="1120955"/>
    <lineage>
        <taxon>Bacteria</taxon>
        <taxon>Pseudomonadati</taxon>
        <taxon>Pseudomonadota</taxon>
        <taxon>Alphaproteobacteria</taxon>
        <taxon>Hyphomicrobiales</taxon>
        <taxon>Afifellaceae</taxon>
        <taxon>Afifella</taxon>
    </lineage>
</organism>
<protein>
    <submittedName>
        <fullName evidence="9">Prokaryotic molybdopterin-containing oxidoreductase family, membrane subunit</fullName>
    </submittedName>
</protein>
<evidence type="ECO:0000256" key="4">
    <source>
        <dbReference type="ARBA" id="ARBA00022692"/>
    </source>
</evidence>
<feature type="transmembrane region" description="Helical" evidence="8">
    <location>
        <begin position="430"/>
        <end position="451"/>
    </location>
</feature>
<evidence type="ECO:0000313" key="9">
    <source>
        <dbReference type="EMBL" id="SCZ28570.1"/>
    </source>
</evidence>
<evidence type="ECO:0000256" key="3">
    <source>
        <dbReference type="ARBA" id="ARBA00022475"/>
    </source>
</evidence>
<sequence>MSGRPTTTPDQAADQTEARQGPLRGPAEYLPEPMSYEAITSEVMNPLLMTRVGRIWWISLLVSLALTVMMVVSILWLFANGIGVWGLNQSNIWGFAIANYVWWIGIGNAGTLISSMLLLTRQRWRASVNRFAEAMTLFAAAIAGLYPILHLGRPWFFYWLMPYPNTMGVWPQWRSPLVWDFFAIASYLIFSLLFWYTGLIPDLATARDRAAPGLRRALYGFMSFGWTGSASDWLRLESFYKTAAAMAVPLVFSVHSVVGLDFAAGLAPGWAETIFPPYFVIGAAYSGFAMVVTLAIPIRWAFNLQGLVTRSHLNVMGKMLLFLSLIMTISYATEWFMAWYAGSEAERDLVLFKFFGAYAPYYWLMLACNCVIPLALWLPVVRRTPKLILGVALAINLGMWLERILITTTTPSHGHLPSSWQIYTPTIWDWTLWFGTLGFFTLLFLIFVRLVPFISLHEVKQFDWQRRRG</sequence>
<feature type="transmembrane region" description="Helical" evidence="8">
    <location>
        <begin position="177"/>
        <end position="197"/>
    </location>
</feature>
<keyword evidence="10" id="KW-1185">Reference proteome</keyword>
<feature type="transmembrane region" description="Helical" evidence="8">
    <location>
        <begin position="246"/>
        <end position="266"/>
    </location>
</feature>
<evidence type="ECO:0000256" key="8">
    <source>
        <dbReference type="SAM" id="Phobius"/>
    </source>
</evidence>
<dbReference type="Pfam" id="PF03916">
    <property type="entry name" value="NrfD"/>
    <property type="match status" value="1"/>
</dbReference>
<gene>
    <name evidence="9" type="ORF">SAMN03080610_00998</name>
</gene>
<comment type="similarity">
    <text evidence="2">Belongs to the NrfD family.</text>
</comment>
<feature type="transmembrane region" description="Helical" evidence="8">
    <location>
        <begin position="387"/>
        <end position="410"/>
    </location>
</feature>
<reference evidence="10" key="1">
    <citation type="submission" date="2016-10" db="EMBL/GenBank/DDBJ databases">
        <authorList>
            <person name="Varghese N."/>
            <person name="Submissions S."/>
        </authorList>
    </citation>
    <scope>NUCLEOTIDE SEQUENCE [LARGE SCALE GENOMIC DNA]</scope>
    <source>
        <strain evidence="10">DSM 2698</strain>
    </source>
</reference>
<evidence type="ECO:0000256" key="2">
    <source>
        <dbReference type="ARBA" id="ARBA00008929"/>
    </source>
</evidence>
<keyword evidence="5 8" id="KW-1133">Transmembrane helix</keyword>
<keyword evidence="3" id="KW-1003">Cell membrane</keyword>
<evidence type="ECO:0000256" key="7">
    <source>
        <dbReference type="SAM" id="MobiDB-lite"/>
    </source>
</evidence>
<feature type="transmembrane region" description="Helical" evidence="8">
    <location>
        <begin position="131"/>
        <end position="149"/>
    </location>
</feature>